<evidence type="ECO:0000256" key="2">
    <source>
        <dbReference type="ARBA" id="ARBA00006555"/>
    </source>
</evidence>
<feature type="transmembrane region" description="Helical" evidence="11">
    <location>
        <begin position="12"/>
        <end position="32"/>
    </location>
</feature>
<dbReference type="InterPro" id="IPR037682">
    <property type="entry name" value="TonB_C"/>
</dbReference>
<dbReference type="RefSeq" id="WP_140004517.1">
    <property type="nucleotide sequence ID" value="NZ_CP040946.1"/>
</dbReference>
<dbReference type="KEGG" id="mmec:FIU01_12130"/>
<keyword evidence="14" id="KW-1185">Reference proteome</keyword>
<evidence type="ECO:0000259" key="12">
    <source>
        <dbReference type="PROSITE" id="PS52015"/>
    </source>
</evidence>
<dbReference type="SUPFAM" id="SSF74653">
    <property type="entry name" value="TolA/TonB C-terminal domain"/>
    <property type="match status" value="1"/>
</dbReference>
<keyword evidence="9 11" id="KW-0472">Membrane</keyword>
<evidence type="ECO:0000256" key="4">
    <source>
        <dbReference type="ARBA" id="ARBA00022475"/>
    </source>
</evidence>
<dbReference type="GO" id="GO:0015031">
    <property type="term" value="P:protein transport"/>
    <property type="evidence" value="ECO:0007669"/>
    <property type="project" value="UniProtKB-KW"/>
</dbReference>
<keyword evidence="3" id="KW-0813">Transport</keyword>
<evidence type="ECO:0000256" key="9">
    <source>
        <dbReference type="ARBA" id="ARBA00023136"/>
    </source>
</evidence>
<dbReference type="GO" id="GO:0098797">
    <property type="term" value="C:plasma membrane protein complex"/>
    <property type="evidence" value="ECO:0007669"/>
    <property type="project" value="TreeGrafter"/>
</dbReference>
<evidence type="ECO:0000256" key="8">
    <source>
        <dbReference type="ARBA" id="ARBA00022989"/>
    </source>
</evidence>
<organism evidence="13 14">
    <name type="scientific">Methylophilus medardicus</name>
    <dbReference type="NCBI Taxonomy" id="2588534"/>
    <lineage>
        <taxon>Bacteria</taxon>
        <taxon>Pseudomonadati</taxon>
        <taxon>Pseudomonadota</taxon>
        <taxon>Betaproteobacteria</taxon>
        <taxon>Nitrosomonadales</taxon>
        <taxon>Methylophilaceae</taxon>
        <taxon>Methylophilus</taxon>
    </lineage>
</organism>
<evidence type="ECO:0000256" key="1">
    <source>
        <dbReference type="ARBA" id="ARBA00004383"/>
    </source>
</evidence>
<dbReference type="InterPro" id="IPR051045">
    <property type="entry name" value="TonB-dependent_transducer"/>
</dbReference>
<keyword evidence="5" id="KW-0997">Cell inner membrane</keyword>
<reference evidence="14" key="1">
    <citation type="journal article" date="2019" name="ISME J.">
        <title>Evolution in action: habitat transition from sediment to the pelagial leads to genome streamlining in Methylophilaceae.</title>
        <authorList>
            <person name="Salcher M."/>
            <person name="Schaefle D."/>
            <person name="Kaspar M."/>
            <person name="Neuenschwander S.M."/>
            <person name="Ghai R."/>
        </authorList>
    </citation>
    <scope>NUCLEOTIDE SEQUENCE [LARGE SCALE GENOMIC DNA]</scope>
    <source>
        <strain evidence="14">MMS-M-51</strain>
    </source>
</reference>
<dbReference type="GO" id="GO:0055085">
    <property type="term" value="P:transmembrane transport"/>
    <property type="evidence" value="ECO:0007669"/>
    <property type="project" value="InterPro"/>
</dbReference>
<evidence type="ECO:0000256" key="5">
    <source>
        <dbReference type="ARBA" id="ARBA00022519"/>
    </source>
</evidence>
<keyword evidence="7" id="KW-0653">Protein transport</keyword>
<feature type="region of interest" description="Disordered" evidence="10">
    <location>
        <begin position="142"/>
        <end position="167"/>
    </location>
</feature>
<dbReference type="Pfam" id="PF03544">
    <property type="entry name" value="TonB_C"/>
    <property type="match status" value="1"/>
</dbReference>
<evidence type="ECO:0000256" key="11">
    <source>
        <dbReference type="SAM" id="Phobius"/>
    </source>
</evidence>
<feature type="domain" description="TonB C-terminal" evidence="12">
    <location>
        <begin position="218"/>
        <end position="317"/>
    </location>
</feature>
<dbReference type="Gene3D" id="3.30.1150.10">
    <property type="match status" value="1"/>
</dbReference>
<dbReference type="GO" id="GO:0031992">
    <property type="term" value="F:energy transducer activity"/>
    <property type="evidence" value="ECO:0007669"/>
    <property type="project" value="TreeGrafter"/>
</dbReference>
<dbReference type="InterPro" id="IPR006260">
    <property type="entry name" value="TonB/TolA_C"/>
</dbReference>
<evidence type="ECO:0000313" key="13">
    <source>
        <dbReference type="EMBL" id="QDC45193.1"/>
    </source>
</evidence>
<feature type="compositionally biased region" description="Low complexity" evidence="10">
    <location>
        <begin position="90"/>
        <end position="116"/>
    </location>
</feature>
<proteinExistence type="inferred from homology"/>
<name>A0A5B8CVA8_9PROT</name>
<keyword evidence="8 11" id="KW-1133">Transmembrane helix</keyword>
<comment type="similarity">
    <text evidence="2">Belongs to the TonB family.</text>
</comment>
<evidence type="ECO:0000313" key="14">
    <source>
        <dbReference type="Proteomes" id="UP000311008"/>
    </source>
</evidence>
<evidence type="ECO:0000256" key="3">
    <source>
        <dbReference type="ARBA" id="ARBA00022448"/>
    </source>
</evidence>
<evidence type="ECO:0000256" key="6">
    <source>
        <dbReference type="ARBA" id="ARBA00022692"/>
    </source>
</evidence>
<dbReference type="PANTHER" id="PTHR33446">
    <property type="entry name" value="PROTEIN TONB-RELATED"/>
    <property type="match status" value="1"/>
</dbReference>
<evidence type="ECO:0000256" key="10">
    <source>
        <dbReference type="SAM" id="MobiDB-lite"/>
    </source>
</evidence>
<feature type="region of interest" description="Disordered" evidence="10">
    <location>
        <begin position="68"/>
        <end position="116"/>
    </location>
</feature>
<accession>A0A5B8CVA8</accession>
<comment type="subcellular location">
    <subcellularLocation>
        <location evidence="1">Cell inner membrane</location>
        <topology evidence="1">Single-pass membrane protein</topology>
        <orientation evidence="1">Periplasmic side</orientation>
    </subcellularLocation>
</comment>
<keyword evidence="6 11" id="KW-0812">Transmembrane</keyword>
<feature type="compositionally biased region" description="Polar residues" evidence="10">
    <location>
        <begin position="142"/>
        <end position="161"/>
    </location>
</feature>
<gene>
    <name evidence="13" type="ORF">FIU01_12130</name>
</gene>
<dbReference type="NCBIfam" id="TIGR01352">
    <property type="entry name" value="tonB_Cterm"/>
    <property type="match status" value="1"/>
</dbReference>
<dbReference type="EMBL" id="CP040946">
    <property type="protein sequence ID" value="QDC45193.1"/>
    <property type="molecule type" value="Genomic_DNA"/>
</dbReference>
<dbReference type="PANTHER" id="PTHR33446:SF11">
    <property type="entry name" value="TONB3"/>
    <property type="match status" value="1"/>
</dbReference>
<dbReference type="PROSITE" id="PS52015">
    <property type="entry name" value="TONB_CTD"/>
    <property type="match status" value="1"/>
</dbReference>
<evidence type="ECO:0000256" key="7">
    <source>
        <dbReference type="ARBA" id="ARBA00022927"/>
    </source>
</evidence>
<dbReference type="Proteomes" id="UP000311008">
    <property type="component" value="Chromosome"/>
</dbReference>
<dbReference type="AlphaFoldDB" id="A0A5B8CVA8"/>
<dbReference type="OrthoDB" id="9803361at2"/>
<protein>
    <submittedName>
        <fullName evidence="13">Energy transducer TonB</fullName>
    </submittedName>
</protein>
<sequence length="317" mass="35558">MGLSETFRKRSPLVWALWFSLLAHAVLLTLHFQPELKALKDQIPSLQVMLVNSKTRSAPEKADALAQANLDRGGNTDEKRQMKSPLPSLQQMQPSMPAAAQATLPSATTAASPHAAELVREKQRVAQLEQEAQALLTQLKASQSVTSLSTPPLTQPKTAPKQQMDKHVPVQSQPTTAAMQEMAKLEALIAKQQEAYEMRPKRQFVGARTREYRFANYVEQWRQQIEKVGNLNYPQTAKTQKLYGKLQMTVSIKANGSIENIRIHQSSGHRLLDESARRIVQLAAPFPVFPADIRQDTDVLSITRTWTFTRDDQLSTE</sequence>
<keyword evidence="4" id="KW-1003">Cell membrane</keyword>